<evidence type="ECO:0000313" key="1">
    <source>
        <dbReference type="EMBL" id="JAT46000.1"/>
    </source>
</evidence>
<protein>
    <submittedName>
        <fullName evidence="1">Non-structural polyprotein</fullName>
    </submittedName>
</protein>
<accession>A0A1D1XUE0</accession>
<dbReference type="EMBL" id="GDJX01021936">
    <property type="protein sequence ID" value="JAT46000.1"/>
    <property type="molecule type" value="Transcribed_RNA"/>
</dbReference>
<gene>
    <name evidence="1" type="primary">POLN_4</name>
    <name evidence="1" type="ORF">g.56670</name>
</gene>
<dbReference type="AlphaFoldDB" id="A0A1D1XUE0"/>
<proteinExistence type="predicted"/>
<reference evidence="1" key="1">
    <citation type="submission" date="2015-07" db="EMBL/GenBank/DDBJ databases">
        <title>Transcriptome Assembly of Anthurium amnicola.</title>
        <authorList>
            <person name="Suzuki J."/>
        </authorList>
    </citation>
    <scope>NUCLEOTIDE SEQUENCE</scope>
</reference>
<sequence>MQSFRTEMLYICRDVQSHVENQMVSHHLNCAIFVARKGILHGVALENPSSVDVQVNHQPLLQDPPRIELLPDIPRIKKSLRGQSLCLGTLEWVRDLFLTARFIIRREAFNMNAE</sequence>
<name>A0A1D1XUE0_9ARAE</name>
<organism evidence="1">
    <name type="scientific">Anthurium amnicola</name>
    <dbReference type="NCBI Taxonomy" id="1678845"/>
    <lineage>
        <taxon>Eukaryota</taxon>
        <taxon>Viridiplantae</taxon>
        <taxon>Streptophyta</taxon>
        <taxon>Embryophyta</taxon>
        <taxon>Tracheophyta</taxon>
        <taxon>Spermatophyta</taxon>
        <taxon>Magnoliopsida</taxon>
        <taxon>Liliopsida</taxon>
        <taxon>Araceae</taxon>
        <taxon>Pothoideae</taxon>
        <taxon>Potheae</taxon>
        <taxon>Anthurium</taxon>
    </lineage>
</organism>